<reference evidence="1" key="1">
    <citation type="journal article" date="2015" name="Nature">
        <title>Complex archaea that bridge the gap between prokaryotes and eukaryotes.</title>
        <authorList>
            <person name="Spang A."/>
            <person name="Saw J.H."/>
            <person name="Jorgensen S.L."/>
            <person name="Zaremba-Niedzwiedzka K."/>
            <person name="Martijn J."/>
            <person name="Lind A.E."/>
            <person name="van Eijk R."/>
            <person name="Schleper C."/>
            <person name="Guy L."/>
            <person name="Ettema T.J."/>
        </authorList>
    </citation>
    <scope>NUCLEOTIDE SEQUENCE</scope>
</reference>
<proteinExistence type="predicted"/>
<evidence type="ECO:0000313" key="1">
    <source>
        <dbReference type="EMBL" id="KKN30972.1"/>
    </source>
</evidence>
<gene>
    <name evidence="1" type="ORF">LCGC14_0828660</name>
</gene>
<comment type="caution">
    <text evidence="1">The sequence shown here is derived from an EMBL/GenBank/DDBJ whole genome shotgun (WGS) entry which is preliminary data.</text>
</comment>
<name>A0A0F9Q1U6_9ZZZZ</name>
<protein>
    <submittedName>
        <fullName evidence="1">Uncharacterized protein</fullName>
    </submittedName>
</protein>
<organism evidence="1">
    <name type="scientific">marine sediment metagenome</name>
    <dbReference type="NCBI Taxonomy" id="412755"/>
    <lineage>
        <taxon>unclassified sequences</taxon>
        <taxon>metagenomes</taxon>
        <taxon>ecological metagenomes</taxon>
    </lineage>
</organism>
<dbReference type="AlphaFoldDB" id="A0A0F9Q1U6"/>
<accession>A0A0F9Q1U6</accession>
<dbReference type="EMBL" id="LAZR01002367">
    <property type="protein sequence ID" value="KKN30972.1"/>
    <property type="molecule type" value="Genomic_DNA"/>
</dbReference>
<sequence>MKIEVLRKMRYGKSFIYILQFEYIFQYLFSHEGEVHQDRLEVFPGFFKRVLWRLGIIKNLFTKEQIGQYETAVMCGAMEKIDKLNDPKYKKERRKKTEQLQSARDKLRLKSCMWQTRVFKDKPYYYCLTHKEVVRMKDGVAPVHK</sequence>